<dbReference type="GO" id="GO:0003677">
    <property type="term" value="F:DNA binding"/>
    <property type="evidence" value="ECO:0007669"/>
    <property type="project" value="UniProtKB-KW"/>
</dbReference>
<gene>
    <name evidence="5" type="ORF">J3R73_000989</name>
</gene>
<dbReference type="Gene3D" id="1.10.10.10">
    <property type="entry name" value="Winged helix-like DNA-binding domain superfamily/Winged helix DNA-binding domain"/>
    <property type="match status" value="1"/>
</dbReference>
<evidence type="ECO:0000259" key="4">
    <source>
        <dbReference type="PROSITE" id="PS50995"/>
    </source>
</evidence>
<feature type="domain" description="HTH marR-type" evidence="4">
    <location>
        <begin position="13"/>
        <end position="143"/>
    </location>
</feature>
<evidence type="ECO:0000313" key="6">
    <source>
        <dbReference type="Proteomes" id="UP001237448"/>
    </source>
</evidence>
<dbReference type="PROSITE" id="PS50995">
    <property type="entry name" value="HTH_MARR_2"/>
    <property type="match status" value="1"/>
</dbReference>
<comment type="caution">
    <text evidence="5">The sequence shown here is derived from an EMBL/GenBank/DDBJ whole genome shotgun (WGS) entry which is preliminary data.</text>
</comment>
<reference evidence="5 6" key="1">
    <citation type="submission" date="2023-07" db="EMBL/GenBank/DDBJ databases">
        <title>Genomic Encyclopedia of Type Strains, Phase IV (KMG-IV): sequencing the most valuable type-strain genomes for metagenomic binning, comparative biology and taxonomic classification.</title>
        <authorList>
            <person name="Goeker M."/>
        </authorList>
    </citation>
    <scope>NUCLEOTIDE SEQUENCE [LARGE SCALE GENOMIC DNA]</scope>
    <source>
        <strain evidence="5 6">DSM 5896</strain>
    </source>
</reference>
<dbReference type="InterPro" id="IPR023187">
    <property type="entry name" value="Tscrpt_reg_MarR-type_CS"/>
</dbReference>
<dbReference type="InterPro" id="IPR039422">
    <property type="entry name" value="MarR/SlyA-like"/>
</dbReference>
<keyword evidence="1" id="KW-0805">Transcription regulation</keyword>
<dbReference type="InterPro" id="IPR036388">
    <property type="entry name" value="WH-like_DNA-bd_sf"/>
</dbReference>
<dbReference type="EMBL" id="JAUSVK010000001">
    <property type="protein sequence ID" value="MDQ0391197.1"/>
    <property type="molecule type" value="Genomic_DNA"/>
</dbReference>
<evidence type="ECO:0000256" key="1">
    <source>
        <dbReference type="ARBA" id="ARBA00023015"/>
    </source>
</evidence>
<dbReference type="InterPro" id="IPR036390">
    <property type="entry name" value="WH_DNA-bd_sf"/>
</dbReference>
<organism evidence="5 6">
    <name type="scientific">Labrys monachus</name>
    <dbReference type="NCBI Taxonomy" id="217067"/>
    <lineage>
        <taxon>Bacteria</taxon>
        <taxon>Pseudomonadati</taxon>
        <taxon>Pseudomonadota</taxon>
        <taxon>Alphaproteobacteria</taxon>
        <taxon>Hyphomicrobiales</taxon>
        <taxon>Xanthobacteraceae</taxon>
        <taxon>Labrys</taxon>
    </lineage>
</organism>
<keyword evidence="6" id="KW-1185">Reference proteome</keyword>
<evidence type="ECO:0000256" key="3">
    <source>
        <dbReference type="ARBA" id="ARBA00023163"/>
    </source>
</evidence>
<dbReference type="SUPFAM" id="SSF46785">
    <property type="entry name" value="Winged helix' DNA-binding domain"/>
    <property type="match status" value="1"/>
</dbReference>
<dbReference type="InterPro" id="IPR000835">
    <property type="entry name" value="HTH_MarR-typ"/>
</dbReference>
<dbReference type="RefSeq" id="WP_307423122.1">
    <property type="nucleotide sequence ID" value="NZ_JAUSVK010000001.1"/>
</dbReference>
<proteinExistence type="predicted"/>
<dbReference type="PANTHER" id="PTHR33164:SF95">
    <property type="entry name" value="TRANSCRIPTIONAL REGULATOR"/>
    <property type="match status" value="1"/>
</dbReference>
<keyword evidence="2 5" id="KW-0238">DNA-binding</keyword>
<evidence type="ECO:0000313" key="5">
    <source>
        <dbReference type="EMBL" id="MDQ0391197.1"/>
    </source>
</evidence>
<sequence length="143" mass="15841">MADPEESAAYILDDQIGFVLRQAYQRHAALFAEHLGESLTPTQWAVLAKLAELGCCSQNMLGRLTAMDVATVKGVVERLIKRGFVETRPDPDDRRRLALSLSPGGRALYERLAAVALEISRLTLSPLDEAERKILLSLLARLR</sequence>
<dbReference type="SMART" id="SM00347">
    <property type="entry name" value="HTH_MARR"/>
    <property type="match status" value="1"/>
</dbReference>
<dbReference type="PANTHER" id="PTHR33164">
    <property type="entry name" value="TRANSCRIPTIONAL REGULATOR, MARR FAMILY"/>
    <property type="match status" value="1"/>
</dbReference>
<protein>
    <submittedName>
        <fullName evidence="5">DNA-binding MarR family transcriptional regulator</fullName>
    </submittedName>
</protein>
<evidence type="ECO:0000256" key="2">
    <source>
        <dbReference type="ARBA" id="ARBA00023125"/>
    </source>
</evidence>
<dbReference type="Proteomes" id="UP001237448">
    <property type="component" value="Unassembled WGS sequence"/>
</dbReference>
<accession>A0ABU0F9A4</accession>
<keyword evidence="3" id="KW-0804">Transcription</keyword>
<name>A0ABU0F9A4_9HYPH</name>
<dbReference type="Pfam" id="PF01047">
    <property type="entry name" value="MarR"/>
    <property type="match status" value="1"/>
</dbReference>
<dbReference type="PROSITE" id="PS01117">
    <property type="entry name" value="HTH_MARR_1"/>
    <property type="match status" value="1"/>
</dbReference>